<keyword evidence="2" id="KW-0472">Membrane</keyword>
<name>A0A2R5G075_9STRA</name>
<evidence type="ECO:0000313" key="4">
    <source>
        <dbReference type="EMBL" id="GBG24427.1"/>
    </source>
</evidence>
<evidence type="ECO:0000313" key="5">
    <source>
        <dbReference type="Proteomes" id="UP000241890"/>
    </source>
</evidence>
<comment type="caution">
    <text evidence="4">The sequence shown here is derived from an EMBL/GenBank/DDBJ whole genome shotgun (WGS) entry which is preliminary data.</text>
</comment>
<feature type="transmembrane region" description="Helical" evidence="2">
    <location>
        <begin position="146"/>
        <end position="170"/>
    </location>
</feature>
<proteinExistence type="predicted"/>
<organism evidence="4 5">
    <name type="scientific">Hondaea fermentalgiana</name>
    <dbReference type="NCBI Taxonomy" id="2315210"/>
    <lineage>
        <taxon>Eukaryota</taxon>
        <taxon>Sar</taxon>
        <taxon>Stramenopiles</taxon>
        <taxon>Bigyra</taxon>
        <taxon>Labyrinthulomycetes</taxon>
        <taxon>Thraustochytrida</taxon>
        <taxon>Thraustochytriidae</taxon>
        <taxon>Hondaea</taxon>
    </lineage>
</organism>
<dbReference type="EMBL" id="BEYU01000005">
    <property type="protein sequence ID" value="GBG24427.1"/>
    <property type="molecule type" value="Genomic_DNA"/>
</dbReference>
<dbReference type="InParanoid" id="A0A2R5G075"/>
<reference evidence="4 5" key="1">
    <citation type="submission" date="2017-12" db="EMBL/GenBank/DDBJ databases">
        <title>Sequencing, de novo assembly and annotation of complete genome of a new Thraustochytrid species, strain FCC1311.</title>
        <authorList>
            <person name="Sedici K."/>
            <person name="Godart F."/>
            <person name="Aiese Cigliano R."/>
            <person name="Sanseverino W."/>
            <person name="Barakat M."/>
            <person name="Ortet P."/>
            <person name="Marechal E."/>
            <person name="Cagnac O."/>
            <person name="Amato A."/>
        </authorList>
    </citation>
    <scope>NUCLEOTIDE SEQUENCE [LARGE SCALE GENOMIC DNA]</scope>
</reference>
<feature type="chain" id="PRO_5015350368" evidence="3">
    <location>
        <begin position="24"/>
        <end position="246"/>
    </location>
</feature>
<keyword evidence="5" id="KW-1185">Reference proteome</keyword>
<evidence type="ECO:0000256" key="3">
    <source>
        <dbReference type="SAM" id="SignalP"/>
    </source>
</evidence>
<feature type="transmembrane region" description="Helical" evidence="2">
    <location>
        <begin position="99"/>
        <end position="125"/>
    </location>
</feature>
<dbReference type="AlphaFoldDB" id="A0A2R5G075"/>
<gene>
    <name evidence="4" type="ORF">FCC1311_006452</name>
</gene>
<keyword evidence="2" id="KW-1133">Transmembrane helix</keyword>
<accession>A0A2R5G075</accession>
<feature type="signal peptide" evidence="3">
    <location>
        <begin position="1"/>
        <end position="23"/>
    </location>
</feature>
<evidence type="ECO:0000256" key="1">
    <source>
        <dbReference type="SAM" id="MobiDB-lite"/>
    </source>
</evidence>
<evidence type="ECO:0000256" key="2">
    <source>
        <dbReference type="SAM" id="Phobius"/>
    </source>
</evidence>
<dbReference type="Proteomes" id="UP000241890">
    <property type="component" value="Unassembled WGS sequence"/>
</dbReference>
<keyword evidence="2" id="KW-0812">Transmembrane</keyword>
<feature type="compositionally biased region" description="Low complexity" evidence="1">
    <location>
        <begin position="202"/>
        <end position="220"/>
    </location>
</feature>
<feature type="region of interest" description="Disordered" evidence="1">
    <location>
        <begin position="201"/>
        <end position="246"/>
    </location>
</feature>
<protein>
    <submittedName>
        <fullName evidence="4">Uncharacterized protein</fullName>
    </submittedName>
</protein>
<keyword evidence="3" id="KW-0732">Signal</keyword>
<feature type="compositionally biased region" description="Basic and acidic residues" evidence="1">
    <location>
        <begin position="235"/>
        <end position="246"/>
    </location>
</feature>
<sequence length="246" mass="27349">MGLVRAKLLAAVLLAALATTVSAAAESRSMLDAAKEFMGIVEIDMGHEERDLQSVPSGCNYGWNLAGSNCCSRLCSSDADCYLEYSYSGRVSYQCSYRFGMSIGVFAFIVLYWGLFMILLVALICCLRRREQHLPQSMQTLRGGTIFMWVLATLCCGGIGFAVMLCVVVTRQNHNLHKFKGHKTRNQRAFPTAQSSAFHQNGQSHYQQHYPQHNNNNNGQESVPVAQPVPEDGDTDRKKHQEVSMV</sequence>